<evidence type="ECO:0000256" key="12">
    <source>
        <dbReference type="PIRNR" id="PIRNR015601"/>
    </source>
</evidence>
<evidence type="ECO:0000256" key="5">
    <source>
        <dbReference type="ARBA" id="ARBA00022490"/>
    </source>
</evidence>
<dbReference type="AlphaFoldDB" id="G5JWW8"/>
<comment type="subcellular location">
    <subcellularLocation>
        <location evidence="1 12">Cytoplasm</location>
    </subcellularLocation>
</comment>
<comment type="catalytic activity">
    <reaction evidence="11 12">
        <text>uridine(1498) in 16S rRNA + S-adenosyl-L-methionine = N(3)-methyluridine(1498) in 16S rRNA + S-adenosyl-L-homocysteine + H(+)</text>
        <dbReference type="Rhea" id="RHEA:42920"/>
        <dbReference type="Rhea" id="RHEA-COMP:10283"/>
        <dbReference type="Rhea" id="RHEA-COMP:10284"/>
        <dbReference type="ChEBI" id="CHEBI:15378"/>
        <dbReference type="ChEBI" id="CHEBI:57856"/>
        <dbReference type="ChEBI" id="CHEBI:59789"/>
        <dbReference type="ChEBI" id="CHEBI:65315"/>
        <dbReference type="ChEBI" id="CHEBI:74502"/>
        <dbReference type="EC" id="2.1.1.193"/>
    </reaction>
</comment>
<dbReference type="PANTHER" id="PTHR30027">
    <property type="entry name" value="RIBOSOMAL RNA SMALL SUBUNIT METHYLTRANSFERASE E"/>
    <property type="match status" value="1"/>
</dbReference>
<evidence type="ECO:0000256" key="7">
    <source>
        <dbReference type="ARBA" id="ARBA00022603"/>
    </source>
</evidence>
<evidence type="ECO:0000256" key="4">
    <source>
        <dbReference type="ARBA" id="ARBA00013673"/>
    </source>
</evidence>
<dbReference type="GO" id="GO:0070042">
    <property type="term" value="F:rRNA (uridine-N3-)-methyltransferase activity"/>
    <property type="evidence" value="ECO:0007669"/>
    <property type="project" value="TreeGrafter"/>
</dbReference>
<proteinExistence type="inferred from homology"/>
<dbReference type="InterPro" id="IPR015947">
    <property type="entry name" value="PUA-like_sf"/>
</dbReference>
<evidence type="ECO:0000256" key="2">
    <source>
        <dbReference type="ARBA" id="ARBA00005528"/>
    </source>
</evidence>
<dbReference type="NCBIfam" id="NF008691">
    <property type="entry name" value="PRK11713.1-4"/>
    <property type="match status" value="1"/>
</dbReference>
<dbReference type="InterPro" id="IPR046886">
    <property type="entry name" value="RsmE_MTase_dom"/>
</dbReference>
<dbReference type="FunFam" id="3.40.1280.10:FF:000020">
    <property type="entry name" value="Ribosomal RNA small subunit methyltransferase E"/>
    <property type="match status" value="1"/>
</dbReference>
<dbReference type="STRING" id="764298.STRMA_1509"/>
<evidence type="ECO:0000256" key="8">
    <source>
        <dbReference type="ARBA" id="ARBA00022679"/>
    </source>
</evidence>
<dbReference type="EC" id="2.1.1.193" evidence="3 12"/>
<evidence type="ECO:0000256" key="1">
    <source>
        <dbReference type="ARBA" id="ARBA00004496"/>
    </source>
</evidence>
<accession>G5JWW8</accession>
<dbReference type="GO" id="GO:0070475">
    <property type="term" value="P:rRNA base methylation"/>
    <property type="evidence" value="ECO:0007669"/>
    <property type="project" value="TreeGrafter"/>
</dbReference>
<keyword evidence="8 12" id="KW-0808">Transferase</keyword>
<dbReference type="InterPro" id="IPR006700">
    <property type="entry name" value="RsmE"/>
</dbReference>
<dbReference type="EMBL" id="AEUW02000001">
    <property type="protein sequence ID" value="EHJ53363.1"/>
    <property type="molecule type" value="Genomic_DNA"/>
</dbReference>
<evidence type="ECO:0000313" key="16">
    <source>
        <dbReference type="Proteomes" id="UP000003573"/>
    </source>
</evidence>
<dbReference type="Pfam" id="PF04452">
    <property type="entry name" value="Methyltrans_RNA"/>
    <property type="match status" value="1"/>
</dbReference>
<dbReference type="GO" id="GO:0005737">
    <property type="term" value="C:cytoplasm"/>
    <property type="evidence" value="ECO:0007669"/>
    <property type="project" value="UniProtKB-SubCell"/>
</dbReference>
<reference evidence="15 16" key="1">
    <citation type="journal article" date="2014" name="Int. J. Syst. Evol. Microbiol.">
        <title>Phylogenomics and the dynamic genome evolution of the genus Streptococcus.</title>
        <authorList>
            <consortium name="The Broad Institute Genome Sequencing Platform"/>
            <person name="Richards V.P."/>
            <person name="Palmer S.R."/>
            <person name="Pavinski Bitar P.D."/>
            <person name="Qin X."/>
            <person name="Weinstock G.M."/>
            <person name="Highlander S.K."/>
            <person name="Town C.D."/>
            <person name="Burne R.A."/>
            <person name="Stanhope M.J."/>
        </authorList>
    </citation>
    <scope>NUCLEOTIDE SEQUENCE [LARGE SCALE GENOMIC DNA]</scope>
    <source>
        <strain evidence="15 16">NCTC 11558</strain>
    </source>
</reference>
<dbReference type="NCBIfam" id="TIGR00046">
    <property type="entry name" value="RsmE family RNA methyltransferase"/>
    <property type="match status" value="1"/>
</dbReference>
<evidence type="ECO:0000256" key="10">
    <source>
        <dbReference type="ARBA" id="ARBA00025699"/>
    </source>
</evidence>
<dbReference type="SUPFAM" id="SSF88697">
    <property type="entry name" value="PUA domain-like"/>
    <property type="match status" value="1"/>
</dbReference>
<dbReference type="SUPFAM" id="SSF75217">
    <property type="entry name" value="alpha/beta knot"/>
    <property type="match status" value="1"/>
</dbReference>
<comment type="similarity">
    <text evidence="2 12">Belongs to the RNA methyltransferase RsmE family.</text>
</comment>
<comment type="caution">
    <text evidence="15">The sequence shown here is derived from an EMBL/GenBank/DDBJ whole genome shotgun (WGS) entry which is preliminary data.</text>
</comment>
<dbReference type="InterPro" id="IPR029028">
    <property type="entry name" value="Alpha/beta_knot_MTases"/>
</dbReference>
<evidence type="ECO:0000256" key="11">
    <source>
        <dbReference type="ARBA" id="ARBA00047944"/>
    </source>
</evidence>
<organism evidence="15 16">
    <name type="scientific">Streptococcus macacae NCTC 11558</name>
    <dbReference type="NCBI Taxonomy" id="764298"/>
    <lineage>
        <taxon>Bacteria</taxon>
        <taxon>Bacillati</taxon>
        <taxon>Bacillota</taxon>
        <taxon>Bacilli</taxon>
        <taxon>Lactobacillales</taxon>
        <taxon>Streptococcaceae</taxon>
        <taxon>Streptococcus</taxon>
    </lineage>
</organism>
<feature type="domain" description="Ribosomal RNA small subunit methyltransferase E methyltransferase" evidence="13">
    <location>
        <begin position="70"/>
        <end position="239"/>
    </location>
</feature>
<evidence type="ECO:0000256" key="3">
    <source>
        <dbReference type="ARBA" id="ARBA00012328"/>
    </source>
</evidence>
<evidence type="ECO:0000259" key="13">
    <source>
        <dbReference type="Pfam" id="PF04452"/>
    </source>
</evidence>
<dbReference type="PIRSF" id="PIRSF015601">
    <property type="entry name" value="MTase_slr0722"/>
    <property type="match status" value="1"/>
</dbReference>
<evidence type="ECO:0000256" key="6">
    <source>
        <dbReference type="ARBA" id="ARBA00022552"/>
    </source>
</evidence>
<dbReference type="Pfam" id="PF20260">
    <property type="entry name" value="PUA_4"/>
    <property type="match status" value="1"/>
</dbReference>
<keyword evidence="6 12" id="KW-0698">rRNA processing</keyword>
<dbReference type="RefSeq" id="WP_003082427.1">
    <property type="nucleotide sequence ID" value="NZ_AEUW02000001.1"/>
</dbReference>
<comment type="function">
    <text evidence="10 12">Specifically methylates the N3 position of the uracil ring of uridine 1498 (m3U1498) in 16S rRNA. Acts on the fully assembled 30S ribosomal subunit.</text>
</comment>
<dbReference type="PANTHER" id="PTHR30027:SF3">
    <property type="entry name" value="16S RRNA (URACIL(1498)-N(3))-METHYLTRANSFERASE"/>
    <property type="match status" value="1"/>
</dbReference>
<dbReference type="Gene3D" id="3.40.1280.10">
    <property type="match status" value="1"/>
</dbReference>
<dbReference type="eggNOG" id="COG1385">
    <property type="taxonomic scope" value="Bacteria"/>
</dbReference>
<keyword evidence="9 12" id="KW-0949">S-adenosyl-L-methionine</keyword>
<gene>
    <name evidence="15" type="ORF">STRMA_1509</name>
</gene>
<dbReference type="InterPro" id="IPR046887">
    <property type="entry name" value="RsmE_PUA-like"/>
</dbReference>
<keyword evidence="16" id="KW-1185">Reference proteome</keyword>
<protein>
    <recommendedName>
        <fullName evidence="4 12">Ribosomal RNA small subunit methyltransferase E</fullName>
        <ecNumber evidence="3 12">2.1.1.193</ecNumber>
    </recommendedName>
</protein>
<feature type="domain" description="Ribosomal RNA small subunit methyltransferase E PUA-like" evidence="14">
    <location>
        <begin position="17"/>
        <end position="61"/>
    </location>
</feature>
<dbReference type="Proteomes" id="UP000003573">
    <property type="component" value="Unassembled WGS sequence"/>
</dbReference>
<keyword evidence="5 12" id="KW-0963">Cytoplasm</keyword>
<evidence type="ECO:0000313" key="15">
    <source>
        <dbReference type="EMBL" id="EHJ53363.1"/>
    </source>
</evidence>
<evidence type="ECO:0000256" key="9">
    <source>
        <dbReference type="ARBA" id="ARBA00022691"/>
    </source>
</evidence>
<evidence type="ECO:0000259" key="14">
    <source>
        <dbReference type="Pfam" id="PF20260"/>
    </source>
</evidence>
<sequence length="252" mass="27708">MQQYFVNGKAENPVTITDKDTVKHMFNVMRLTEGDEVILVFEDGIKRLARVLDPAQKSLEILEKLDENTELPVDVTIAAGFPKGDKLDFLAQKATELGASHIWAFPADWSVVKWDLKKLGKKTDKLAKIIRGAAEQSKRNVIPELKLFEQKAAFLKELVSFDQIFIAYEESAKAGENTVLARRLAEINPGEKLLFIFGPEGGISPEEAAAFEQAGGMKVGLGPRIMRAETAPLYALASVSYALELNAAKGTS</sequence>
<dbReference type="CDD" id="cd18084">
    <property type="entry name" value="RsmE-like"/>
    <property type="match status" value="1"/>
</dbReference>
<dbReference type="OrthoDB" id="9815641at2"/>
<dbReference type="InterPro" id="IPR029026">
    <property type="entry name" value="tRNA_m1G_MTases_N"/>
</dbReference>
<keyword evidence="7 12" id="KW-0489">Methyltransferase</keyword>
<name>G5JWW8_9STRE</name>